<dbReference type="InterPro" id="IPR011330">
    <property type="entry name" value="Glyco_hydro/deAcase_b/a-brl"/>
</dbReference>
<dbReference type="GO" id="GO:0004559">
    <property type="term" value="F:alpha-mannosidase activity"/>
    <property type="evidence" value="ECO:0007669"/>
    <property type="project" value="InterPro"/>
</dbReference>
<reference evidence="2 3" key="1">
    <citation type="journal article" date="2014" name="Int. J. Syst. Evol. Microbiol.">
        <title>Complete genome sequence of Corynebacterium casei LMG S-19264T (=DSM 44701T), isolated from a smear-ripened cheese.</title>
        <authorList>
            <consortium name="US DOE Joint Genome Institute (JGI-PGF)"/>
            <person name="Walter F."/>
            <person name="Albersmeier A."/>
            <person name="Kalinowski J."/>
            <person name="Ruckert C."/>
        </authorList>
    </citation>
    <scope>NUCLEOTIDE SEQUENCE [LARGE SCALE GENOMIC DNA]</scope>
    <source>
        <strain evidence="2 3">KCTC 19473</strain>
    </source>
</reference>
<dbReference type="Pfam" id="PF01074">
    <property type="entry name" value="Glyco_hydro_38N"/>
    <property type="match status" value="1"/>
</dbReference>
<dbReference type="GO" id="GO:0009313">
    <property type="term" value="P:oligosaccharide catabolic process"/>
    <property type="evidence" value="ECO:0007669"/>
    <property type="project" value="TreeGrafter"/>
</dbReference>
<organism evidence="2 3">
    <name type="scientific">Nocardiopsis kunsanensis</name>
    <dbReference type="NCBI Taxonomy" id="141693"/>
    <lineage>
        <taxon>Bacteria</taxon>
        <taxon>Bacillati</taxon>
        <taxon>Actinomycetota</taxon>
        <taxon>Actinomycetes</taxon>
        <taxon>Streptosporangiales</taxon>
        <taxon>Nocardiopsidaceae</taxon>
        <taxon>Nocardiopsis</taxon>
    </lineage>
</organism>
<evidence type="ECO:0000313" key="2">
    <source>
        <dbReference type="EMBL" id="GHD28975.1"/>
    </source>
</evidence>
<dbReference type="EMBL" id="BMXL01000015">
    <property type="protein sequence ID" value="GHD28975.1"/>
    <property type="molecule type" value="Genomic_DNA"/>
</dbReference>
<proteinExistence type="predicted"/>
<dbReference type="PANTHER" id="PTHR46017">
    <property type="entry name" value="ALPHA-MANNOSIDASE 2C1"/>
    <property type="match status" value="1"/>
</dbReference>
<dbReference type="Gene3D" id="3.20.110.10">
    <property type="entry name" value="Glycoside hydrolase 38, N terminal domain"/>
    <property type="match status" value="1"/>
</dbReference>
<feature type="domain" description="Glycoside hydrolase family 38 N-terminal" evidence="1">
    <location>
        <begin position="16"/>
        <end position="92"/>
    </location>
</feature>
<dbReference type="PANTHER" id="PTHR46017:SF1">
    <property type="entry name" value="ALPHA-MANNOSIDASE 2C1"/>
    <property type="match status" value="1"/>
</dbReference>
<dbReference type="InterPro" id="IPR027291">
    <property type="entry name" value="Glyco_hydro_38_N_sf"/>
</dbReference>
<protein>
    <recommendedName>
        <fullName evidence="1">Glycoside hydrolase family 38 N-terminal domain-containing protein</fullName>
    </recommendedName>
</protein>
<keyword evidence="3" id="KW-1185">Reference proteome</keyword>
<gene>
    <name evidence="2" type="ORF">GCM10007147_29340</name>
</gene>
<evidence type="ECO:0000313" key="3">
    <source>
        <dbReference type="Proteomes" id="UP000654947"/>
    </source>
</evidence>
<sequence length="132" mass="14462">MRKAVRTSANVLSLIHDPDLFARIGRAAREGRFVPVGGMWVESGTDMPGSEALARQFSFGKRFFRGDLGVDTQEVWLPDSFGCQSCPRALRPSGRRRTGSHLRGGFSAVYLLCCRRVRTEPVGTSPPGGPRP</sequence>
<dbReference type="GO" id="GO:0006013">
    <property type="term" value="P:mannose metabolic process"/>
    <property type="evidence" value="ECO:0007669"/>
    <property type="project" value="InterPro"/>
</dbReference>
<dbReference type="InterPro" id="IPR000602">
    <property type="entry name" value="Glyco_hydro_38_N"/>
</dbReference>
<dbReference type="AlphaFoldDB" id="A0A919CJ38"/>
<dbReference type="SUPFAM" id="SSF88713">
    <property type="entry name" value="Glycoside hydrolase/deacetylase"/>
    <property type="match status" value="1"/>
</dbReference>
<comment type="caution">
    <text evidence="2">The sequence shown here is derived from an EMBL/GenBank/DDBJ whole genome shotgun (WGS) entry which is preliminary data.</text>
</comment>
<evidence type="ECO:0000259" key="1">
    <source>
        <dbReference type="Pfam" id="PF01074"/>
    </source>
</evidence>
<dbReference type="Proteomes" id="UP000654947">
    <property type="component" value="Unassembled WGS sequence"/>
</dbReference>
<accession>A0A919CJ38</accession>
<name>A0A919CJ38_9ACTN</name>